<proteinExistence type="predicted"/>
<feature type="compositionally biased region" description="Basic and acidic residues" evidence="1">
    <location>
        <begin position="106"/>
        <end position="117"/>
    </location>
</feature>
<reference evidence="2 3" key="1">
    <citation type="journal article" date="2024" name="bioRxiv">
        <title>A reference genome for Trichogramma kaykai: A tiny desert-dwelling parasitoid wasp with competing sex-ratio distorters.</title>
        <authorList>
            <person name="Culotta J."/>
            <person name="Lindsey A.R."/>
        </authorList>
    </citation>
    <scope>NUCLEOTIDE SEQUENCE [LARGE SCALE GENOMIC DNA]</scope>
    <source>
        <strain evidence="2 3">KSX58</strain>
    </source>
</reference>
<dbReference type="EMBL" id="JBJJXI010000055">
    <property type="protein sequence ID" value="KAL3399584.1"/>
    <property type="molecule type" value="Genomic_DNA"/>
</dbReference>
<feature type="region of interest" description="Disordered" evidence="1">
    <location>
        <begin position="50"/>
        <end position="163"/>
    </location>
</feature>
<organism evidence="2 3">
    <name type="scientific">Trichogramma kaykai</name>
    <dbReference type="NCBI Taxonomy" id="54128"/>
    <lineage>
        <taxon>Eukaryota</taxon>
        <taxon>Metazoa</taxon>
        <taxon>Ecdysozoa</taxon>
        <taxon>Arthropoda</taxon>
        <taxon>Hexapoda</taxon>
        <taxon>Insecta</taxon>
        <taxon>Pterygota</taxon>
        <taxon>Neoptera</taxon>
        <taxon>Endopterygota</taxon>
        <taxon>Hymenoptera</taxon>
        <taxon>Apocrita</taxon>
        <taxon>Proctotrupomorpha</taxon>
        <taxon>Chalcidoidea</taxon>
        <taxon>Trichogrammatidae</taxon>
        <taxon>Trichogramma</taxon>
    </lineage>
</organism>
<evidence type="ECO:0000256" key="1">
    <source>
        <dbReference type="SAM" id="MobiDB-lite"/>
    </source>
</evidence>
<feature type="compositionally biased region" description="Basic and acidic residues" evidence="1">
    <location>
        <begin position="50"/>
        <end position="63"/>
    </location>
</feature>
<dbReference type="Proteomes" id="UP001627154">
    <property type="component" value="Unassembled WGS sequence"/>
</dbReference>
<comment type="caution">
    <text evidence="2">The sequence shown here is derived from an EMBL/GenBank/DDBJ whole genome shotgun (WGS) entry which is preliminary data.</text>
</comment>
<sequence length="189" mass="22144">MEFVSGHVLEGCSSRGGFIKSHKDVIFKKPQMSMYGLDKIAEQKLRQRSLELKPSIRDVSQENRKRKFCNHAEETPTYTGGIDKKAKERLDYRINRKNHDRRRANYKKDQNSRRERTPSFSVEPSTPSYYKAKDGTSKSSWDDEDEYETPRKRSTWDHSTPCSYRDVADSVRSKFTPSYEYNALAEDPK</sequence>
<keyword evidence="3" id="KW-1185">Reference proteome</keyword>
<accession>A0ABD2X489</accession>
<name>A0ABD2X489_9HYME</name>
<dbReference type="AlphaFoldDB" id="A0ABD2X489"/>
<feature type="compositionally biased region" description="Basic residues" evidence="1">
    <location>
        <begin position="95"/>
        <end position="105"/>
    </location>
</feature>
<protein>
    <submittedName>
        <fullName evidence="2">Uncharacterized protein</fullName>
    </submittedName>
</protein>
<feature type="compositionally biased region" description="Polar residues" evidence="1">
    <location>
        <begin position="118"/>
        <end position="128"/>
    </location>
</feature>
<gene>
    <name evidence="2" type="ORF">TKK_006853</name>
</gene>
<feature type="compositionally biased region" description="Basic and acidic residues" evidence="1">
    <location>
        <begin position="82"/>
        <end position="94"/>
    </location>
</feature>
<evidence type="ECO:0000313" key="3">
    <source>
        <dbReference type="Proteomes" id="UP001627154"/>
    </source>
</evidence>
<evidence type="ECO:0000313" key="2">
    <source>
        <dbReference type="EMBL" id="KAL3399584.1"/>
    </source>
</evidence>